<dbReference type="Proteomes" id="UP000268615">
    <property type="component" value="Unassembled WGS sequence"/>
</dbReference>
<proteinExistence type="predicted"/>
<gene>
    <name evidence="2" type="ORF">EHN07_14735</name>
</gene>
<evidence type="ECO:0000313" key="2">
    <source>
        <dbReference type="EMBL" id="RPH24115.1"/>
    </source>
</evidence>
<sequence length="216" mass="23337">MKTTTQQILHKTFIDTPALQVCEPSIVNAWEILVRCFKQQNKLLLCGNGGSAADCEHIVGELMKGFVLPRTLPASVQEKIKAAWPDRGDYLASHLQGALPAISLVSHTSFSTAFINDVAADMVYAQQVYGYGQAGDVLMALSTSGNAENVLNAARIAEVCGMETVAITGSKGGEIARLAHCVICLPADKTYRIQEYTLVVYHCLCAMLEAEIFLAQ</sequence>
<dbReference type="OrthoDB" id="9810929at2"/>
<dbReference type="AlphaFoldDB" id="A0A3N5D6Q0"/>
<dbReference type="InterPro" id="IPR035461">
    <property type="entry name" value="GmhA/DiaA"/>
</dbReference>
<dbReference type="PROSITE" id="PS51464">
    <property type="entry name" value="SIS"/>
    <property type="match status" value="1"/>
</dbReference>
<keyword evidence="3" id="KW-1185">Reference proteome</keyword>
<dbReference type="InterPro" id="IPR046348">
    <property type="entry name" value="SIS_dom_sf"/>
</dbReference>
<dbReference type="InterPro" id="IPR001347">
    <property type="entry name" value="SIS_dom"/>
</dbReference>
<dbReference type="RefSeq" id="WP_124024847.1">
    <property type="nucleotide sequence ID" value="NZ_RPOH01000064.1"/>
</dbReference>
<dbReference type="PANTHER" id="PTHR30390">
    <property type="entry name" value="SEDOHEPTULOSE 7-PHOSPHATE ISOMERASE / DNAA INITIATOR-ASSOCIATING FACTOR FOR REPLICATION INITIATION"/>
    <property type="match status" value="1"/>
</dbReference>
<dbReference type="GO" id="GO:1901135">
    <property type="term" value="P:carbohydrate derivative metabolic process"/>
    <property type="evidence" value="ECO:0007669"/>
    <property type="project" value="InterPro"/>
</dbReference>
<protein>
    <submittedName>
        <fullName evidence="2">SIS domain-containing protein</fullName>
    </submittedName>
</protein>
<dbReference type="PANTHER" id="PTHR30390:SF6">
    <property type="entry name" value="DNAA INITIATOR-ASSOCIATING PROTEIN DIAA"/>
    <property type="match status" value="1"/>
</dbReference>
<evidence type="ECO:0000313" key="3">
    <source>
        <dbReference type="Proteomes" id="UP000268615"/>
    </source>
</evidence>
<name>A0A3N5D6Q0_9ENTR</name>
<dbReference type="SUPFAM" id="SSF53697">
    <property type="entry name" value="SIS domain"/>
    <property type="match status" value="1"/>
</dbReference>
<dbReference type="Pfam" id="PF13580">
    <property type="entry name" value="SIS_2"/>
    <property type="match status" value="1"/>
</dbReference>
<dbReference type="Gene3D" id="3.40.50.10490">
    <property type="entry name" value="Glucose-6-phosphate isomerase like protein, domain 1"/>
    <property type="match status" value="1"/>
</dbReference>
<dbReference type="CDD" id="cd05006">
    <property type="entry name" value="SIS_GmhA"/>
    <property type="match status" value="1"/>
</dbReference>
<comment type="caution">
    <text evidence="2">The sequence shown here is derived from an EMBL/GenBank/DDBJ whole genome shotgun (WGS) entry which is preliminary data.</text>
</comment>
<accession>A0A3N5D6Q0</accession>
<feature type="domain" description="SIS" evidence="1">
    <location>
        <begin position="33"/>
        <end position="216"/>
    </location>
</feature>
<dbReference type="EMBL" id="RPOH01000064">
    <property type="protein sequence ID" value="RPH24115.1"/>
    <property type="molecule type" value="Genomic_DNA"/>
</dbReference>
<dbReference type="GO" id="GO:0097367">
    <property type="term" value="F:carbohydrate derivative binding"/>
    <property type="evidence" value="ECO:0007669"/>
    <property type="project" value="InterPro"/>
</dbReference>
<reference evidence="2 3" key="1">
    <citation type="submission" date="2018-11" db="EMBL/GenBank/DDBJ databases">
        <title>Draft genome sequence of Buttiauxella warmboldiae CCUG 35512.</title>
        <authorList>
            <person name="Salva-Serra F."/>
            <person name="Marathe N."/>
            <person name="Moore E."/>
            <person name="Svensson L."/>
            <person name="Engstrom-Jakobsson H."/>
        </authorList>
    </citation>
    <scope>NUCLEOTIDE SEQUENCE [LARGE SCALE GENOMIC DNA]</scope>
    <source>
        <strain evidence="2 3">CCUG 35512</strain>
    </source>
</reference>
<organism evidence="2 3">
    <name type="scientific">Buttiauxella warmboldiae</name>
    <dbReference type="NCBI Taxonomy" id="82993"/>
    <lineage>
        <taxon>Bacteria</taxon>
        <taxon>Pseudomonadati</taxon>
        <taxon>Pseudomonadota</taxon>
        <taxon>Gammaproteobacteria</taxon>
        <taxon>Enterobacterales</taxon>
        <taxon>Enterobacteriaceae</taxon>
        <taxon>Buttiauxella</taxon>
    </lineage>
</organism>
<evidence type="ECO:0000259" key="1">
    <source>
        <dbReference type="PROSITE" id="PS51464"/>
    </source>
</evidence>
<dbReference type="InterPro" id="IPR050099">
    <property type="entry name" value="SIS_GmhA/DiaA_subfam"/>
</dbReference>